<reference evidence="2" key="1">
    <citation type="submission" date="2017-01" db="EMBL/GenBank/DDBJ databases">
        <title>Genome Analysis of Deinococcus marmoris KOPRI26562.</title>
        <authorList>
            <person name="Kim J.H."/>
            <person name="Oh H.-M."/>
        </authorList>
    </citation>
    <scope>NUCLEOTIDE SEQUENCE [LARGE SCALE GENOMIC DNA]</scope>
    <source>
        <strain evidence="2">PAMC 26633</strain>
    </source>
</reference>
<gene>
    <name evidence="1" type="ORF">BSU04_45625</name>
</gene>
<dbReference type="Proteomes" id="UP000214720">
    <property type="component" value="Unassembled WGS sequence"/>
</dbReference>
<dbReference type="AlphaFoldDB" id="A0A226WKK6"/>
<dbReference type="EMBL" id="MTHB01000299">
    <property type="protein sequence ID" value="OXC71734.1"/>
    <property type="molecule type" value="Genomic_DNA"/>
</dbReference>
<protein>
    <submittedName>
        <fullName evidence="1">Uncharacterized protein</fullName>
    </submittedName>
</protein>
<sequence length="83" mass="9604">MAKTLIFERSANVDAEQVEMKLFKMSRGYLLERRIVEKDASASVQVLLIKSLADFDRFANADPYSSHTTLFYNEVRRRLTDGE</sequence>
<organism evidence="1 2">
    <name type="scientific">Caballeronia sordidicola</name>
    <name type="common">Burkholderia sordidicola</name>
    <dbReference type="NCBI Taxonomy" id="196367"/>
    <lineage>
        <taxon>Bacteria</taxon>
        <taxon>Pseudomonadati</taxon>
        <taxon>Pseudomonadota</taxon>
        <taxon>Betaproteobacteria</taxon>
        <taxon>Burkholderiales</taxon>
        <taxon>Burkholderiaceae</taxon>
        <taxon>Caballeronia</taxon>
    </lineage>
</organism>
<evidence type="ECO:0000313" key="1">
    <source>
        <dbReference type="EMBL" id="OXC71734.1"/>
    </source>
</evidence>
<accession>A0A226WKK6</accession>
<dbReference type="OrthoDB" id="9101148at2"/>
<proteinExistence type="predicted"/>
<dbReference type="RefSeq" id="WP_089166355.1">
    <property type="nucleotide sequence ID" value="NZ_MTHB01000299.1"/>
</dbReference>
<name>A0A226WKK6_CABSO</name>
<comment type="caution">
    <text evidence="1">The sequence shown here is derived from an EMBL/GenBank/DDBJ whole genome shotgun (WGS) entry which is preliminary data.</text>
</comment>
<evidence type="ECO:0000313" key="2">
    <source>
        <dbReference type="Proteomes" id="UP000214720"/>
    </source>
</evidence>